<keyword evidence="6" id="KW-1185">Reference proteome</keyword>
<feature type="transmembrane region" description="Helical" evidence="3">
    <location>
        <begin position="57"/>
        <end position="76"/>
    </location>
</feature>
<dbReference type="AlphaFoldDB" id="A0AA38VVE8"/>
<feature type="transmembrane region" description="Helical" evidence="3">
    <location>
        <begin position="34"/>
        <end position="50"/>
    </location>
</feature>
<protein>
    <recommendedName>
        <fullName evidence="4">FAE domain-containing protein</fullName>
    </recommendedName>
</protein>
<dbReference type="InterPro" id="IPR013601">
    <property type="entry name" value="FAE1_typ3_polyketide_synth"/>
</dbReference>
<comment type="caution">
    <text evidence="5">The sequence shown here is derived from an EMBL/GenBank/DDBJ whole genome shotgun (WGS) entry which is preliminary data.</text>
</comment>
<name>A0AA38VVE8_9ASTR</name>
<dbReference type="SUPFAM" id="SSF53901">
    <property type="entry name" value="Thiolase-like"/>
    <property type="match status" value="1"/>
</dbReference>
<dbReference type="Gene3D" id="3.40.47.10">
    <property type="match status" value="1"/>
</dbReference>
<dbReference type="GO" id="GO:0009922">
    <property type="term" value="F:fatty acid elongase activity"/>
    <property type="evidence" value="ECO:0007669"/>
    <property type="project" value="UniProtKB-EC"/>
</dbReference>
<evidence type="ECO:0000313" key="6">
    <source>
        <dbReference type="Proteomes" id="UP001172457"/>
    </source>
</evidence>
<evidence type="ECO:0000256" key="3">
    <source>
        <dbReference type="SAM" id="Phobius"/>
    </source>
</evidence>
<organism evidence="5 6">
    <name type="scientific">Centaurea solstitialis</name>
    <name type="common">yellow star-thistle</name>
    <dbReference type="NCBI Taxonomy" id="347529"/>
    <lineage>
        <taxon>Eukaryota</taxon>
        <taxon>Viridiplantae</taxon>
        <taxon>Streptophyta</taxon>
        <taxon>Embryophyta</taxon>
        <taxon>Tracheophyta</taxon>
        <taxon>Spermatophyta</taxon>
        <taxon>Magnoliopsida</taxon>
        <taxon>eudicotyledons</taxon>
        <taxon>Gunneridae</taxon>
        <taxon>Pentapetalae</taxon>
        <taxon>asterids</taxon>
        <taxon>campanulids</taxon>
        <taxon>Asterales</taxon>
        <taxon>Asteraceae</taxon>
        <taxon>Carduoideae</taxon>
        <taxon>Cardueae</taxon>
        <taxon>Centaureinae</taxon>
        <taxon>Centaurea</taxon>
    </lineage>
</organism>
<evidence type="ECO:0000256" key="2">
    <source>
        <dbReference type="ARBA" id="ARBA00047375"/>
    </source>
</evidence>
<feature type="domain" description="FAE" evidence="4">
    <location>
        <begin position="80"/>
        <end position="206"/>
    </location>
</feature>
<proteinExistence type="predicted"/>
<evidence type="ECO:0000256" key="1">
    <source>
        <dbReference type="ARBA" id="ARBA00023315"/>
    </source>
</evidence>
<keyword evidence="3" id="KW-0812">Transmembrane</keyword>
<dbReference type="EMBL" id="JARYMX010000007">
    <property type="protein sequence ID" value="KAJ9539707.1"/>
    <property type="molecule type" value="Genomic_DNA"/>
</dbReference>
<evidence type="ECO:0000313" key="5">
    <source>
        <dbReference type="EMBL" id="KAJ9539707.1"/>
    </source>
</evidence>
<dbReference type="InterPro" id="IPR016039">
    <property type="entry name" value="Thiolase-like"/>
</dbReference>
<dbReference type="InterPro" id="IPR012392">
    <property type="entry name" value="3-ktacl-CoA_syn"/>
</dbReference>
<keyword evidence="1" id="KW-0012">Acyltransferase</keyword>
<accession>A0AA38VVE8</accession>
<dbReference type="GO" id="GO:0006633">
    <property type="term" value="P:fatty acid biosynthetic process"/>
    <property type="evidence" value="ECO:0007669"/>
    <property type="project" value="InterPro"/>
</dbReference>
<keyword evidence="1" id="KW-0808">Transferase</keyword>
<gene>
    <name evidence="5" type="ORF">OSB04_026213</name>
</gene>
<keyword evidence="3" id="KW-0472">Membrane</keyword>
<comment type="catalytic activity">
    <reaction evidence="2">
        <text>a very-long-chain acyl-CoA + malonyl-CoA + H(+) = a very-long-chain 3-oxoacyl-CoA + CO2 + CoA</text>
        <dbReference type="Rhea" id="RHEA:32727"/>
        <dbReference type="ChEBI" id="CHEBI:15378"/>
        <dbReference type="ChEBI" id="CHEBI:16526"/>
        <dbReference type="ChEBI" id="CHEBI:57287"/>
        <dbReference type="ChEBI" id="CHEBI:57384"/>
        <dbReference type="ChEBI" id="CHEBI:90725"/>
        <dbReference type="ChEBI" id="CHEBI:90736"/>
        <dbReference type="EC" id="2.3.1.199"/>
    </reaction>
</comment>
<keyword evidence="3" id="KW-1133">Transmembrane helix</keyword>
<dbReference type="GO" id="GO:0016020">
    <property type="term" value="C:membrane"/>
    <property type="evidence" value="ECO:0007669"/>
    <property type="project" value="InterPro"/>
</dbReference>
<evidence type="ECO:0000259" key="4">
    <source>
        <dbReference type="Pfam" id="PF08392"/>
    </source>
</evidence>
<dbReference type="Proteomes" id="UP001172457">
    <property type="component" value="Chromosome 7"/>
</dbReference>
<reference evidence="5" key="1">
    <citation type="submission" date="2023-03" db="EMBL/GenBank/DDBJ databases">
        <title>Chromosome-scale reference genome and RAD-based genetic map of yellow starthistle (Centaurea solstitialis) reveal putative structural variation and QTLs associated with invader traits.</title>
        <authorList>
            <person name="Reatini B."/>
            <person name="Cang F.A."/>
            <person name="Jiang Q."/>
            <person name="Mckibben M.T.W."/>
            <person name="Barker M.S."/>
            <person name="Rieseberg L.H."/>
            <person name="Dlugosch K.M."/>
        </authorList>
    </citation>
    <scope>NUCLEOTIDE SEQUENCE</scope>
    <source>
        <strain evidence="5">CAN-66</strain>
        <tissue evidence="5">Leaf</tissue>
    </source>
</reference>
<dbReference type="PANTHER" id="PTHR31561">
    <property type="entry name" value="3-KETOACYL-COA SYNTHASE"/>
    <property type="match status" value="1"/>
</dbReference>
<sequence length="207" mass="23822">MEQLSKFTHDSFLHKFTPTFPKTIPPKQLHKTSLKIYSFTLLSFFAFLLLNQNQKPIFLALSIVIFISFFFKTYIISSSPTIYLVDYSCFKPPNFWRVPFSSFLEHSRIVHSLDQESVDFMSKVLTSSGQSQRTCIPPSLHYIPPRSTHEDAINEARLVLFPVFEDLLSKTRLSPRDIDILIVNCSGFCPSPSLSSIVVNNYSLRRT</sequence>
<dbReference type="Pfam" id="PF08392">
    <property type="entry name" value="FAE1_CUT1_RppA"/>
    <property type="match status" value="1"/>
</dbReference>